<dbReference type="InterPro" id="IPR011051">
    <property type="entry name" value="RmlC_Cupin_sf"/>
</dbReference>
<dbReference type="Gene3D" id="1.10.260.40">
    <property type="entry name" value="lambda repressor-like DNA-binding domains"/>
    <property type="match status" value="1"/>
</dbReference>
<dbReference type="PANTHER" id="PTHR46797">
    <property type="entry name" value="HTH-TYPE TRANSCRIPTIONAL REGULATOR"/>
    <property type="match status" value="1"/>
</dbReference>
<protein>
    <submittedName>
        <fullName evidence="6">XRE family transcriptional regulator</fullName>
    </submittedName>
</protein>
<dbReference type="EMBL" id="JASCIQ010000014">
    <property type="protein sequence ID" value="MDI3405169.1"/>
    <property type="molecule type" value="Genomic_DNA"/>
</dbReference>
<dbReference type="SUPFAM" id="SSF47413">
    <property type="entry name" value="lambda repressor-like DNA-binding domains"/>
    <property type="match status" value="1"/>
</dbReference>
<evidence type="ECO:0000256" key="2">
    <source>
        <dbReference type="ARBA" id="ARBA00023125"/>
    </source>
</evidence>
<dbReference type="RefSeq" id="WP_282543115.1">
    <property type="nucleotide sequence ID" value="NZ_JASCIQ010000014.1"/>
</dbReference>
<comment type="caution">
    <text evidence="6">The sequence shown here is derived from an EMBL/GenBank/DDBJ whole genome shotgun (WGS) entry which is preliminary data.</text>
</comment>
<keyword evidence="2" id="KW-0238">DNA-binding</keyword>
<feature type="region of interest" description="Disordered" evidence="4">
    <location>
        <begin position="1"/>
        <end position="20"/>
    </location>
</feature>
<dbReference type="InterPro" id="IPR001387">
    <property type="entry name" value="Cro/C1-type_HTH"/>
</dbReference>
<dbReference type="PANTHER" id="PTHR46797:SF23">
    <property type="entry name" value="HTH-TYPE TRANSCRIPTIONAL REGULATOR SUTR"/>
    <property type="match status" value="1"/>
</dbReference>
<dbReference type="PROSITE" id="PS50943">
    <property type="entry name" value="HTH_CROC1"/>
    <property type="match status" value="1"/>
</dbReference>
<organism evidence="6 7">
    <name type="scientific">Streptomyces cavernicola</name>
    <dbReference type="NCBI Taxonomy" id="3043613"/>
    <lineage>
        <taxon>Bacteria</taxon>
        <taxon>Bacillati</taxon>
        <taxon>Actinomycetota</taxon>
        <taxon>Actinomycetes</taxon>
        <taxon>Kitasatosporales</taxon>
        <taxon>Streptomycetaceae</taxon>
        <taxon>Streptomyces</taxon>
    </lineage>
</organism>
<dbReference type="Pfam" id="PF01381">
    <property type="entry name" value="HTH_3"/>
    <property type="match status" value="1"/>
</dbReference>
<dbReference type="SMART" id="SM00530">
    <property type="entry name" value="HTH_XRE"/>
    <property type="match status" value="1"/>
</dbReference>
<keyword evidence="7" id="KW-1185">Reference proteome</keyword>
<evidence type="ECO:0000313" key="6">
    <source>
        <dbReference type="EMBL" id="MDI3405169.1"/>
    </source>
</evidence>
<accession>A0ABT6SBL4</accession>
<dbReference type="Proteomes" id="UP001223978">
    <property type="component" value="Unassembled WGS sequence"/>
</dbReference>
<gene>
    <name evidence="6" type="ORF">QIS96_15245</name>
</gene>
<evidence type="ECO:0000313" key="7">
    <source>
        <dbReference type="Proteomes" id="UP001223978"/>
    </source>
</evidence>
<dbReference type="Pfam" id="PF07883">
    <property type="entry name" value="Cupin_2"/>
    <property type="match status" value="1"/>
</dbReference>
<dbReference type="CDD" id="cd00093">
    <property type="entry name" value="HTH_XRE"/>
    <property type="match status" value="1"/>
</dbReference>
<dbReference type="InterPro" id="IPR010982">
    <property type="entry name" value="Lambda_DNA-bd_dom_sf"/>
</dbReference>
<dbReference type="Gene3D" id="2.60.120.10">
    <property type="entry name" value="Jelly Rolls"/>
    <property type="match status" value="1"/>
</dbReference>
<sequence>MSTRADGSSPATTQQSATQQFVTRVGGRIRALRKGRGWSVQRLAEAARISRRMLTDVELGQANPSLATVDRIARALDTDFAALALPAGDPAEPQVDGTVVWQSEDGSRALLIGATQHPRAELWRWTLSPGGRYEAEPDRPGAQEIHHVLSGRLTLELPAGPRTLAAGQSAVIPSDQEYAYRNEGAEPAVFMRVVTGA</sequence>
<dbReference type="SUPFAM" id="SSF51182">
    <property type="entry name" value="RmlC-like cupins"/>
    <property type="match status" value="1"/>
</dbReference>
<dbReference type="InterPro" id="IPR014710">
    <property type="entry name" value="RmlC-like_jellyroll"/>
</dbReference>
<keyword evidence="3" id="KW-0804">Transcription</keyword>
<keyword evidence="1" id="KW-0805">Transcription regulation</keyword>
<feature type="domain" description="HTH cro/C1-type" evidence="5">
    <location>
        <begin position="29"/>
        <end position="83"/>
    </location>
</feature>
<dbReference type="InterPro" id="IPR013096">
    <property type="entry name" value="Cupin_2"/>
</dbReference>
<proteinExistence type="predicted"/>
<name>A0ABT6SBL4_9ACTN</name>
<reference evidence="6 7" key="1">
    <citation type="submission" date="2023-05" db="EMBL/GenBank/DDBJ databases">
        <title>Draft genome sequence of Streptomyces sp. B-S-A6 isolated from a cave soil in Thailand.</title>
        <authorList>
            <person name="Chamroensaksri N."/>
            <person name="Muangham S."/>
        </authorList>
    </citation>
    <scope>NUCLEOTIDE SEQUENCE [LARGE SCALE GENOMIC DNA]</scope>
    <source>
        <strain evidence="6 7">B-S-A6</strain>
    </source>
</reference>
<evidence type="ECO:0000256" key="3">
    <source>
        <dbReference type="ARBA" id="ARBA00023163"/>
    </source>
</evidence>
<dbReference type="InterPro" id="IPR050807">
    <property type="entry name" value="TransReg_Diox_bact_type"/>
</dbReference>
<feature type="compositionally biased region" description="Low complexity" evidence="4">
    <location>
        <begin position="8"/>
        <end position="20"/>
    </location>
</feature>
<evidence type="ECO:0000256" key="4">
    <source>
        <dbReference type="SAM" id="MobiDB-lite"/>
    </source>
</evidence>
<dbReference type="CDD" id="cd02209">
    <property type="entry name" value="cupin_XRE_C"/>
    <property type="match status" value="1"/>
</dbReference>
<evidence type="ECO:0000256" key="1">
    <source>
        <dbReference type="ARBA" id="ARBA00023015"/>
    </source>
</evidence>
<evidence type="ECO:0000259" key="5">
    <source>
        <dbReference type="PROSITE" id="PS50943"/>
    </source>
</evidence>